<keyword evidence="2" id="KW-1185">Reference proteome</keyword>
<dbReference type="STRING" id="1936003.STSP2_03531"/>
<dbReference type="Proteomes" id="UP000189674">
    <property type="component" value="Chromosome"/>
</dbReference>
<name>A0A1U9NR95_9BACT</name>
<evidence type="ECO:0000313" key="2">
    <source>
        <dbReference type="Proteomes" id="UP000189674"/>
    </source>
</evidence>
<dbReference type="KEGG" id="alus:STSP2_03531"/>
<evidence type="ECO:0000313" key="1">
    <source>
        <dbReference type="EMBL" id="AQT70325.1"/>
    </source>
</evidence>
<protein>
    <submittedName>
        <fullName evidence="1">Uncharacterized protein</fullName>
    </submittedName>
</protein>
<gene>
    <name evidence="1" type="ORF">STSP2_03531</name>
</gene>
<organism evidence="1 2">
    <name type="scientific">Anaerohalosphaera lusitana</name>
    <dbReference type="NCBI Taxonomy" id="1936003"/>
    <lineage>
        <taxon>Bacteria</taxon>
        <taxon>Pseudomonadati</taxon>
        <taxon>Planctomycetota</taxon>
        <taxon>Phycisphaerae</taxon>
        <taxon>Sedimentisphaerales</taxon>
        <taxon>Anaerohalosphaeraceae</taxon>
        <taxon>Anaerohalosphaera</taxon>
    </lineage>
</organism>
<reference evidence="2" key="1">
    <citation type="submission" date="2017-02" db="EMBL/GenBank/DDBJ databases">
        <title>Comparative genomics and description of representatives of a novel lineage of planctomycetes thriving in anoxic sediments.</title>
        <authorList>
            <person name="Spring S."/>
            <person name="Bunk B."/>
            <person name="Sproer C."/>
        </authorList>
    </citation>
    <scope>NUCLEOTIDE SEQUENCE [LARGE SCALE GENOMIC DNA]</scope>
    <source>
        <strain evidence="2">ST-NAGAB-D1</strain>
    </source>
</reference>
<dbReference type="EMBL" id="CP019791">
    <property type="protein sequence ID" value="AQT70325.1"/>
    <property type="molecule type" value="Genomic_DNA"/>
</dbReference>
<sequence length="98" mass="11278">MDFLRTLEWMRLALCGDSCGVASRRFFYAGFRIGVRDDNLSRRWRWFGCMRFMDVQVFLLADAPGVSFSGPRIKSGVTGLSPLALTDRRVRAIDNRRL</sequence>
<dbReference type="AlphaFoldDB" id="A0A1U9NR95"/>
<proteinExistence type="predicted"/>
<accession>A0A1U9NR95</accession>